<feature type="domain" description="HTH cro/C1-type" evidence="1">
    <location>
        <begin position="16"/>
        <end position="70"/>
    </location>
</feature>
<dbReference type="Proteomes" id="UP001209803">
    <property type="component" value="Chromosome"/>
</dbReference>
<dbReference type="Pfam" id="PF17765">
    <property type="entry name" value="MLTR_LBD"/>
    <property type="match status" value="1"/>
</dbReference>
<dbReference type="InterPro" id="IPR041413">
    <property type="entry name" value="MLTR_LBD"/>
</dbReference>
<name>A0ABY8F9C7_9HYPH</name>
<accession>A0ABY8F9C7</accession>
<dbReference type="InterPro" id="IPR010982">
    <property type="entry name" value="Lambda_DNA-bd_dom_sf"/>
</dbReference>
<evidence type="ECO:0000313" key="3">
    <source>
        <dbReference type="Proteomes" id="UP001209803"/>
    </source>
</evidence>
<dbReference type="SMART" id="SM00530">
    <property type="entry name" value="HTH_XRE"/>
    <property type="match status" value="1"/>
</dbReference>
<protein>
    <submittedName>
        <fullName evidence="2">Helix-turn-helix transcriptional regulator</fullName>
    </submittedName>
</protein>
<dbReference type="Gene3D" id="3.30.450.180">
    <property type="match status" value="1"/>
</dbReference>
<dbReference type="InterPro" id="IPR001387">
    <property type="entry name" value="Cro/C1-type_HTH"/>
</dbReference>
<proteinExistence type="predicted"/>
<dbReference type="RefSeq" id="WP_265684564.1">
    <property type="nucleotide sequence ID" value="NZ_CP120863.1"/>
</dbReference>
<gene>
    <name evidence="2" type="ORF">K1718_11995</name>
</gene>
<dbReference type="SUPFAM" id="SSF47413">
    <property type="entry name" value="lambda repressor-like DNA-binding domains"/>
    <property type="match status" value="1"/>
</dbReference>
<dbReference type="PANTHER" id="PTHR35010:SF4">
    <property type="entry name" value="BLL5781 PROTEIN"/>
    <property type="match status" value="1"/>
</dbReference>
<sequence length="266" mass="29661">MQHNLNISDPAFPGFLKSWRQRRRLSQLELSLQSGMSQRHISFLETGRSNPSRFAIAQLAEALEMPAAEVDAMLLSAGFAARSSLHGWDGETQKAVDASIDHVLRGHAPFPAVSIDRIWNLVKANEPAKRFFSMAGARGDPNLLREILSPGQLRNCISNWEDTSRALIRMLELEVARRPHDKEAQALLKELAALEGVAGLLEGLRPATNAPVLTIRFNFENVELEMFSLIATIGMSADAALDDLRLETLLPANDKTRDWFYSHFFS</sequence>
<dbReference type="EMBL" id="CP120863">
    <property type="protein sequence ID" value="WFE92051.1"/>
    <property type="molecule type" value="Genomic_DNA"/>
</dbReference>
<dbReference type="Pfam" id="PF13560">
    <property type="entry name" value="HTH_31"/>
    <property type="match status" value="1"/>
</dbReference>
<evidence type="ECO:0000313" key="2">
    <source>
        <dbReference type="EMBL" id="WFE92051.1"/>
    </source>
</evidence>
<dbReference type="CDD" id="cd00093">
    <property type="entry name" value="HTH_XRE"/>
    <property type="match status" value="1"/>
</dbReference>
<dbReference type="PANTHER" id="PTHR35010">
    <property type="entry name" value="BLL4672 PROTEIN-RELATED"/>
    <property type="match status" value="1"/>
</dbReference>
<evidence type="ECO:0000259" key="1">
    <source>
        <dbReference type="PROSITE" id="PS50943"/>
    </source>
</evidence>
<dbReference type="Gene3D" id="1.10.260.40">
    <property type="entry name" value="lambda repressor-like DNA-binding domains"/>
    <property type="match status" value="1"/>
</dbReference>
<reference evidence="2 3" key="1">
    <citation type="submission" date="2023-03" db="EMBL/GenBank/DDBJ databases">
        <title>Roseibium porphyridii sp. nov. and Roseibium rhodosorbium sp. nov. isolated from marine algae, Porphyridium cruentum and Rhodosorus marinus, respectively.</title>
        <authorList>
            <person name="Lee M.W."/>
            <person name="Choi B.J."/>
            <person name="Lee J.K."/>
            <person name="Choi D.G."/>
            <person name="Baek J.H."/>
            <person name="Bayburt H."/>
            <person name="Kim J.M."/>
            <person name="Han D.M."/>
            <person name="Kim K.H."/>
            <person name="Jeon C.O."/>
        </authorList>
    </citation>
    <scope>NUCLEOTIDE SEQUENCE [LARGE SCALE GENOMIC DNA]</scope>
    <source>
        <strain evidence="2 3">KMA01</strain>
    </source>
</reference>
<organism evidence="2 3">
    <name type="scientific">Roseibium porphyridii</name>
    <dbReference type="NCBI Taxonomy" id="2866279"/>
    <lineage>
        <taxon>Bacteria</taxon>
        <taxon>Pseudomonadati</taxon>
        <taxon>Pseudomonadota</taxon>
        <taxon>Alphaproteobacteria</taxon>
        <taxon>Hyphomicrobiales</taxon>
        <taxon>Stappiaceae</taxon>
        <taxon>Roseibium</taxon>
    </lineage>
</organism>
<dbReference type="PROSITE" id="PS50943">
    <property type="entry name" value="HTH_CROC1"/>
    <property type="match status" value="1"/>
</dbReference>
<keyword evidence="3" id="KW-1185">Reference proteome</keyword>